<protein>
    <recommendedName>
        <fullName evidence="4">Lipoprotein</fullName>
    </recommendedName>
</protein>
<gene>
    <name evidence="2" type="ORF">SAMN05443292_1371</name>
</gene>
<dbReference type="STRING" id="1125876.SAMN05443292_1371"/>
<sequence length="351" mass="38289">MKNILAIALISLTLYSCKKETKTITKTDPKTGKTITIEVPVKDSTENSSNSENFAIKDSAGVYRQSFNLEVGKSYPLVTYQRDLQEITDPMGKKVSGTNEATDEMSFTVNDLKNNVYDISINLLSKRNSQSANGKTSVVDTKLAIPEEDQLKMMWTINRALVGNKLNMKMDKSGKVLSITGFDPVYKKVSAATSSMIKDAQARTGFIANFKQNFNEKILKDQFTKNLSIIPAKGAKVGDKWNISENASPDGKMKLVTYYTLKSADNGVATIAVNGGIPLKSDKKVADGVTHTVSSELSQNGTITFDQNSGWIKNQNISVKTTQKEGISDGKKSQSMTSVSTSSVMVNPSDK</sequence>
<feature type="compositionally biased region" description="Basic and acidic residues" evidence="1">
    <location>
        <begin position="322"/>
        <end position="332"/>
    </location>
</feature>
<accession>A0A1I3FGX0</accession>
<dbReference type="AlphaFoldDB" id="A0A1I3FGX0"/>
<dbReference type="Pfam" id="PF19777">
    <property type="entry name" value="DUF6263"/>
    <property type="match status" value="1"/>
</dbReference>
<evidence type="ECO:0008006" key="4">
    <source>
        <dbReference type="Google" id="ProtNLM"/>
    </source>
</evidence>
<evidence type="ECO:0000256" key="1">
    <source>
        <dbReference type="SAM" id="MobiDB-lite"/>
    </source>
</evidence>
<proteinExistence type="predicted"/>
<feature type="compositionally biased region" description="Low complexity" evidence="1">
    <location>
        <begin position="335"/>
        <end position="351"/>
    </location>
</feature>
<organism evidence="2 3">
    <name type="scientific">Halpernia frigidisoli</name>
    <dbReference type="NCBI Taxonomy" id="1125876"/>
    <lineage>
        <taxon>Bacteria</taxon>
        <taxon>Pseudomonadati</taxon>
        <taxon>Bacteroidota</taxon>
        <taxon>Flavobacteriia</taxon>
        <taxon>Flavobacteriales</taxon>
        <taxon>Weeksellaceae</taxon>
        <taxon>Chryseobacterium group</taxon>
        <taxon>Halpernia</taxon>
    </lineage>
</organism>
<evidence type="ECO:0000313" key="3">
    <source>
        <dbReference type="Proteomes" id="UP000198931"/>
    </source>
</evidence>
<dbReference type="EMBL" id="FOQT01000002">
    <property type="protein sequence ID" value="SFI10342.1"/>
    <property type="molecule type" value="Genomic_DNA"/>
</dbReference>
<keyword evidence="3" id="KW-1185">Reference proteome</keyword>
<evidence type="ECO:0000313" key="2">
    <source>
        <dbReference type="EMBL" id="SFI10342.1"/>
    </source>
</evidence>
<dbReference type="PROSITE" id="PS51257">
    <property type="entry name" value="PROKAR_LIPOPROTEIN"/>
    <property type="match status" value="1"/>
</dbReference>
<dbReference type="RefSeq" id="WP_090079388.1">
    <property type="nucleotide sequence ID" value="NZ_FOQT01000002.1"/>
</dbReference>
<dbReference type="OrthoDB" id="1143169at2"/>
<feature type="region of interest" description="Disordered" evidence="1">
    <location>
        <begin position="322"/>
        <end position="351"/>
    </location>
</feature>
<dbReference type="Proteomes" id="UP000198931">
    <property type="component" value="Unassembled WGS sequence"/>
</dbReference>
<dbReference type="InterPro" id="IPR046230">
    <property type="entry name" value="DUF6263"/>
</dbReference>
<reference evidence="2 3" key="1">
    <citation type="submission" date="2016-10" db="EMBL/GenBank/DDBJ databases">
        <authorList>
            <person name="de Groot N.N."/>
        </authorList>
    </citation>
    <scope>NUCLEOTIDE SEQUENCE [LARGE SCALE GENOMIC DNA]</scope>
    <source>
        <strain evidence="2 3">DSM 26000</strain>
    </source>
</reference>
<name>A0A1I3FGX0_9FLAO</name>